<comment type="caution">
    <text evidence="3">The sequence shown here is derived from an EMBL/GenBank/DDBJ whole genome shotgun (WGS) entry which is preliminary data.</text>
</comment>
<proteinExistence type="predicted"/>
<dbReference type="EMBL" id="JAHHDY010000016">
    <property type="protein sequence ID" value="MBT3142300.1"/>
    <property type="molecule type" value="Genomic_DNA"/>
</dbReference>
<evidence type="ECO:0000313" key="4">
    <source>
        <dbReference type="Proteomes" id="UP000763802"/>
    </source>
</evidence>
<dbReference type="Pfam" id="PF06863">
    <property type="entry name" value="DUF1254"/>
    <property type="match status" value="1"/>
</dbReference>
<evidence type="ECO:0000313" key="3">
    <source>
        <dbReference type="EMBL" id="MBT3142300.1"/>
    </source>
</evidence>
<dbReference type="SUPFAM" id="SSF160935">
    <property type="entry name" value="VPA0735-like"/>
    <property type="match status" value="1"/>
</dbReference>
<evidence type="ECO:0000259" key="2">
    <source>
        <dbReference type="Pfam" id="PF06863"/>
    </source>
</evidence>
<reference evidence="3 4" key="1">
    <citation type="submission" date="2021-05" db="EMBL/GenBank/DDBJ databases">
        <title>Draft genomes of marine bacteria isolated from model chitin particles.</title>
        <authorList>
            <person name="Datta M.S."/>
            <person name="Schwartzman J.A."/>
            <person name="Cordero O."/>
        </authorList>
    </citation>
    <scope>NUCLEOTIDE SEQUENCE [LARGE SCALE GENOMIC DNA]</scope>
    <source>
        <strain evidence="3 4">4E07</strain>
    </source>
</reference>
<organism evidence="3 4">
    <name type="scientific">Falsiruegeria litorea</name>
    <dbReference type="NCBI Taxonomy" id="1280831"/>
    <lineage>
        <taxon>Bacteria</taxon>
        <taxon>Pseudomonadati</taxon>
        <taxon>Pseudomonadota</taxon>
        <taxon>Alphaproteobacteria</taxon>
        <taxon>Rhodobacterales</taxon>
        <taxon>Roseobacteraceae</taxon>
        <taxon>Falsiruegeria</taxon>
    </lineage>
</organism>
<dbReference type="RefSeq" id="WP_215193956.1">
    <property type="nucleotide sequence ID" value="NZ_JAHHDY010000016.1"/>
</dbReference>
<keyword evidence="4" id="KW-1185">Reference proteome</keyword>
<feature type="chain" id="PRO_5047408901" evidence="1">
    <location>
        <begin position="31"/>
        <end position="344"/>
    </location>
</feature>
<name>A0ABS5WWX2_9RHOB</name>
<feature type="signal peptide" evidence="1">
    <location>
        <begin position="1"/>
        <end position="30"/>
    </location>
</feature>
<evidence type="ECO:0000256" key="1">
    <source>
        <dbReference type="SAM" id="SignalP"/>
    </source>
</evidence>
<gene>
    <name evidence="3" type="ORF">KL867_14630</name>
</gene>
<sequence length="344" mass="37918">MLQSMSQFRQSTSSIVIVVMVSMSAASLSAQENDVTMDNYVVAESDWYFNNQQANAPVNTFVHNGPVSKDAQDVIRSNRDVMYSLAVVDISKGATLTVPPRADFQIIHVMDENHLSHFVIKAGESRTITPEDVTGGTHVYLLARTKITDDLEESLAAQRAMTIEANSAMPYPAKGFRSEDVEAFRNKLVQEFADGKVKIIEHESFGATMDDVDPTSYIYAAAVGWGGLPADTAQYLSAVAGQGDASCQRYTLPKPNLDWASGGFFSLTTYDTAGWIVEDDFYIGHENMQDDGDSYSIYLNCPDQPNSLTVQEGWTGIVRMYLPVDVQENIDYIESVRGIAPEKL</sequence>
<protein>
    <submittedName>
        <fullName evidence="3">DUF1254 domain-containing protein</fullName>
    </submittedName>
</protein>
<accession>A0ABS5WWX2</accession>
<dbReference type="Proteomes" id="UP000763802">
    <property type="component" value="Unassembled WGS sequence"/>
</dbReference>
<keyword evidence="1" id="KW-0732">Signal</keyword>
<dbReference type="InterPro" id="IPR010679">
    <property type="entry name" value="DUF1254"/>
</dbReference>
<feature type="domain" description="DUF1254" evidence="2">
    <location>
        <begin position="58"/>
        <end position="126"/>
    </location>
</feature>